<gene>
    <name evidence="1" type="ORF">KQX54_009571</name>
</gene>
<proteinExistence type="predicted"/>
<dbReference type="EMBL" id="JAHXZJ010002982">
    <property type="protein sequence ID" value="KAH0534879.1"/>
    <property type="molecule type" value="Genomic_DNA"/>
</dbReference>
<keyword evidence="2" id="KW-1185">Reference proteome</keyword>
<sequence>MYAPYIWYQFQGWIILKTFRNVWVLFIRCALKIIVGNIPVCTQVPSVGGLQVRLIGITYIGYVQHEYQD</sequence>
<comment type="caution">
    <text evidence="1">The sequence shown here is derived from an EMBL/GenBank/DDBJ whole genome shotgun (WGS) entry which is preliminary data.</text>
</comment>
<evidence type="ECO:0000313" key="2">
    <source>
        <dbReference type="Proteomes" id="UP000826195"/>
    </source>
</evidence>
<dbReference type="Proteomes" id="UP000826195">
    <property type="component" value="Unassembled WGS sequence"/>
</dbReference>
<reference evidence="1 2" key="1">
    <citation type="journal article" date="2021" name="J. Hered.">
        <title>A chromosome-level genome assembly of the parasitoid wasp, Cotesia glomerata (Hymenoptera: Braconidae).</title>
        <authorList>
            <person name="Pinto B.J."/>
            <person name="Weis J.J."/>
            <person name="Gamble T."/>
            <person name="Ode P.J."/>
            <person name="Paul R."/>
            <person name="Zaspel J.M."/>
        </authorList>
    </citation>
    <scope>NUCLEOTIDE SEQUENCE [LARGE SCALE GENOMIC DNA]</scope>
    <source>
        <strain evidence="1">CgM1</strain>
    </source>
</reference>
<accession>A0AAV7HUQ3</accession>
<evidence type="ECO:0000313" key="1">
    <source>
        <dbReference type="EMBL" id="KAH0534879.1"/>
    </source>
</evidence>
<protein>
    <submittedName>
        <fullName evidence="1">Uncharacterized protein</fullName>
    </submittedName>
</protein>
<dbReference type="AlphaFoldDB" id="A0AAV7HUQ3"/>
<organism evidence="1 2">
    <name type="scientific">Cotesia glomerata</name>
    <name type="common">Lepidopteran parasitic wasp</name>
    <name type="synonym">Apanteles glomeratus</name>
    <dbReference type="NCBI Taxonomy" id="32391"/>
    <lineage>
        <taxon>Eukaryota</taxon>
        <taxon>Metazoa</taxon>
        <taxon>Ecdysozoa</taxon>
        <taxon>Arthropoda</taxon>
        <taxon>Hexapoda</taxon>
        <taxon>Insecta</taxon>
        <taxon>Pterygota</taxon>
        <taxon>Neoptera</taxon>
        <taxon>Endopterygota</taxon>
        <taxon>Hymenoptera</taxon>
        <taxon>Apocrita</taxon>
        <taxon>Ichneumonoidea</taxon>
        <taxon>Braconidae</taxon>
        <taxon>Microgastrinae</taxon>
        <taxon>Cotesia</taxon>
    </lineage>
</organism>
<name>A0AAV7HUQ3_COTGL</name>